<gene>
    <name evidence="4" type="ORF">EV199_1963</name>
</gene>
<dbReference type="InterPro" id="IPR012373">
    <property type="entry name" value="Ferrdict_sens_TM"/>
</dbReference>
<dbReference type="PANTHER" id="PTHR30273">
    <property type="entry name" value="PERIPLASMIC SIGNAL SENSOR AND SIGMA FACTOR ACTIVATOR FECR-RELATED"/>
    <property type="match status" value="1"/>
</dbReference>
<keyword evidence="1" id="KW-1133">Transmembrane helix</keyword>
<dbReference type="EMBL" id="SGXA01000001">
    <property type="protein sequence ID" value="RZS76086.1"/>
    <property type="molecule type" value="Genomic_DNA"/>
</dbReference>
<dbReference type="OrthoDB" id="625980at2"/>
<feature type="domain" description="Protein FecR C-terminal" evidence="3">
    <location>
        <begin position="321"/>
        <end position="387"/>
    </location>
</feature>
<dbReference type="FunFam" id="2.60.120.1440:FF:000001">
    <property type="entry name" value="Putative anti-sigma factor"/>
    <property type="match status" value="1"/>
</dbReference>
<accession>A0A4Q7N4Y8</accession>
<evidence type="ECO:0000256" key="1">
    <source>
        <dbReference type="SAM" id="Phobius"/>
    </source>
</evidence>
<dbReference type="Proteomes" id="UP000293874">
    <property type="component" value="Unassembled WGS sequence"/>
</dbReference>
<dbReference type="Pfam" id="PF16344">
    <property type="entry name" value="FecR_C"/>
    <property type="match status" value="1"/>
</dbReference>
<dbReference type="InterPro" id="IPR006860">
    <property type="entry name" value="FecR"/>
</dbReference>
<dbReference type="AlphaFoldDB" id="A0A4Q7N4Y8"/>
<dbReference type="PANTHER" id="PTHR30273:SF2">
    <property type="entry name" value="PROTEIN FECR"/>
    <property type="match status" value="1"/>
</dbReference>
<dbReference type="Gene3D" id="3.55.50.30">
    <property type="match status" value="1"/>
</dbReference>
<evidence type="ECO:0000313" key="5">
    <source>
        <dbReference type="Proteomes" id="UP000293874"/>
    </source>
</evidence>
<keyword evidence="1" id="KW-0472">Membrane</keyword>
<evidence type="ECO:0000313" key="4">
    <source>
        <dbReference type="EMBL" id="RZS76086.1"/>
    </source>
</evidence>
<evidence type="ECO:0000259" key="2">
    <source>
        <dbReference type="Pfam" id="PF04773"/>
    </source>
</evidence>
<keyword evidence="1" id="KW-0812">Transmembrane</keyword>
<reference evidence="4 5" key="1">
    <citation type="submission" date="2019-02" db="EMBL/GenBank/DDBJ databases">
        <title>Genomic Encyclopedia of Type Strains, Phase IV (KMG-IV): sequencing the most valuable type-strain genomes for metagenomic binning, comparative biology and taxonomic classification.</title>
        <authorList>
            <person name="Goeker M."/>
        </authorList>
    </citation>
    <scope>NUCLEOTIDE SEQUENCE [LARGE SCALE GENOMIC DNA]</scope>
    <source>
        <strain evidence="4 5">DSM 18116</strain>
    </source>
</reference>
<keyword evidence="5" id="KW-1185">Reference proteome</keyword>
<organism evidence="4 5">
    <name type="scientific">Pseudobacter ginsenosidimutans</name>
    <dbReference type="NCBI Taxonomy" id="661488"/>
    <lineage>
        <taxon>Bacteria</taxon>
        <taxon>Pseudomonadati</taxon>
        <taxon>Bacteroidota</taxon>
        <taxon>Chitinophagia</taxon>
        <taxon>Chitinophagales</taxon>
        <taxon>Chitinophagaceae</taxon>
        <taxon>Pseudobacter</taxon>
    </lineage>
</organism>
<dbReference type="RefSeq" id="WP_130540404.1">
    <property type="nucleotide sequence ID" value="NZ_CP042431.1"/>
</dbReference>
<comment type="caution">
    <text evidence="4">The sequence shown here is derived from an EMBL/GenBank/DDBJ whole genome shotgun (WGS) entry which is preliminary data.</text>
</comment>
<name>A0A4Q7N4Y8_9BACT</name>
<protein>
    <submittedName>
        <fullName evidence="4">FecR family protein</fullName>
    </submittedName>
</protein>
<sequence length="389" mass="43269">MNYLDWLPKFAAGTATDAERDAFNNWLQSLSPEAFREVLAQYEALLSTQQQLGPHNERMLQNILSKLENEKSTAPVRSLSTGKWLRYAAAVLVLLGIGTWFLLRKQQDPQTLATKEKTEQPASPDIPPGTAGALLTLADGRTILLDSLQPGAIAEQGSNILLKDGELSYTHWQQNGSSSTTLFNTMQTPRGRQFQLTLPDGTRVWLNAMSSIRFPVAFPGNTREVSITGEAYLEVAKDASKPFMVHSNGITTEVLGTSFNVNAYDDEDATRITLLEGKVRVHDQHSSMELKPGMQARQNSTGIKLAEVDTDQIIAWKNGLFNFNQISLQSGLRQIARWYDVEVVYEKNVPGITFAGKIQRNLSLQQILKGLEDDQVHFRIKGKKLIVSP</sequence>
<dbReference type="GO" id="GO:0016989">
    <property type="term" value="F:sigma factor antagonist activity"/>
    <property type="evidence" value="ECO:0007669"/>
    <property type="project" value="TreeGrafter"/>
</dbReference>
<evidence type="ECO:0000259" key="3">
    <source>
        <dbReference type="Pfam" id="PF16344"/>
    </source>
</evidence>
<dbReference type="InterPro" id="IPR032508">
    <property type="entry name" value="FecR_C"/>
</dbReference>
<feature type="domain" description="FecR protein" evidence="2">
    <location>
        <begin position="185"/>
        <end position="280"/>
    </location>
</feature>
<proteinExistence type="predicted"/>
<dbReference type="Pfam" id="PF04773">
    <property type="entry name" value="FecR"/>
    <property type="match status" value="1"/>
</dbReference>
<dbReference type="Gene3D" id="2.60.120.1440">
    <property type="match status" value="1"/>
</dbReference>
<feature type="transmembrane region" description="Helical" evidence="1">
    <location>
        <begin position="84"/>
        <end position="103"/>
    </location>
</feature>